<reference evidence="5" key="1">
    <citation type="journal article" date="2017" name="Nat. Microbiol.">
        <title>Global analysis of biosynthetic gene clusters reveals vast potential of secondary metabolite production in Penicillium species.</title>
        <authorList>
            <person name="Nielsen J.C."/>
            <person name="Grijseels S."/>
            <person name="Prigent S."/>
            <person name="Ji B."/>
            <person name="Dainat J."/>
            <person name="Nielsen K.F."/>
            <person name="Frisvad J.C."/>
            <person name="Workman M."/>
            <person name="Nielsen J."/>
        </authorList>
    </citation>
    <scope>NUCLEOTIDE SEQUENCE [LARGE SCALE GENOMIC DNA]</scope>
    <source>
        <strain evidence="5">IBT 24891</strain>
    </source>
</reference>
<evidence type="ECO:0000259" key="2">
    <source>
        <dbReference type="Pfam" id="PF07632"/>
    </source>
</evidence>
<accession>A0A1V6TMQ6</accession>
<evidence type="ECO:0000313" key="5">
    <source>
        <dbReference type="Proteomes" id="UP000191285"/>
    </source>
</evidence>
<feature type="domain" description="Cellulose-binding Sde182 C-terminal" evidence="3">
    <location>
        <begin position="394"/>
        <end position="492"/>
    </location>
</feature>
<dbReference type="EMBL" id="MLKD01000004">
    <property type="protein sequence ID" value="OQE27662.1"/>
    <property type="molecule type" value="Genomic_DNA"/>
</dbReference>
<dbReference type="Gene3D" id="2.60.40.10">
    <property type="entry name" value="Immunoglobulins"/>
    <property type="match status" value="1"/>
</dbReference>
<sequence length="501" mass="55886">MTRLLALTVLSTLAAQVLAKAAVNTSSFLPFSDKPRVFVLSDISNEPDDQESLTRYLLYSNQFETEGICASTSTWLTDAVHPEDMLTVMNAYGNVTDNLNRHAPPGSPYPSGDHIRSLLREGPTTYGMKAVGKDIPLSDGSKLLLERLQDKNDKPLWVLAWGGTNVLAQVLYKIHETHSETEAAALRAKIRVYAVSDQDDTGAWIRQKYPDIFYISSTHGWNQYGLAAWIGISGENYYQEDQGGPDFSTVSHKWLRENIQDAPYGKAAYPNYKYIMEGDTPTFLYLIQNGLGYSENPDFGSWGGRYQKVNPSTVLNFNHYSDAADRVLGQNNETFISNRATIWRWRNAFQNDFAARMQWTLPANVSRANHHPVISINGSSAFTPLNLTVEAGSKITLNAMKTMDPNGDRLSFRWFQYKEPGTNDWNVAGKVPALNVTTSQGGRVAQVQVPAEKESCNGEGFNPSGCWLLHLILEVTDNGYHPLTSYRRVLLQTTNSTEAMS</sequence>
<dbReference type="Pfam" id="PF21027">
    <property type="entry name" value="Sde0182_C"/>
    <property type="match status" value="1"/>
</dbReference>
<dbReference type="Gene3D" id="3.90.245.10">
    <property type="entry name" value="Ribonucleoside hydrolase-like"/>
    <property type="match status" value="1"/>
</dbReference>
<name>A0A1V6TMQ6_9EURO</name>
<dbReference type="OrthoDB" id="3592035at2759"/>
<organism evidence="4 5">
    <name type="scientific">Penicillium steckii</name>
    <dbReference type="NCBI Taxonomy" id="303698"/>
    <lineage>
        <taxon>Eukaryota</taxon>
        <taxon>Fungi</taxon>
        <taxon>Dikarya</taxon>
        <taxon>Ascomycota</taxon>
        <taxon>Pezizomycotina</taxon>
        <taxon>Eurotiomycetes</taxon>
        <taxon>Eurotiomycetidae</taxon>
        <taxon>Eurotiales</taxon>
        <taxon>Aspergillaceae</taxon>
        <taxon>Penicillium</taxon>
    </lineage>
</organism>
<evidence type="ECO:0000256" key="1">
    <source>
        <dbReference type="SAM" id="SignalP"/>
    </source>
</evidence>
<evidence type="ECO:0000313" key="4">
    <source>
        <dbReference type="EMBL" id="OQE27662.1"/>
    </source>
</evidence>
<protein>
    <recommendedName>
        <fullName evidence="6">Cellulose-binding protein</fullName>
    </recommendedName>
</protein>
<dbReference type="InterPro" id="IPR036452">
    <property type="entry name" value="Ribo_hydro-like"/>
</dbReference>
<dbReference type="STRING" id="303698.A0A1V6TMQ6"/>
<keyword evidence="1" id="KW-0732">Signal</keyword>
<evidence type="ECO:0008006" key="6">
    <source>
        <dbReference type="Google" id="ProtNLM"/>
    </source>
</evidence>
<comment type="caution">
    <text evidence="4">The sequence shown here is derived from an EMBL/GenBank/DDBJ whole genome shotgun (WGS) entry which is preliminary data.</text>
</comment>
<dbReference type="InterPro" id="IPR013783">
    <property type="entry name" value="Ig-like_fold"/>
</dbReference>
<feature type="chain" id="PRO_5012935301" description="Cellulose-binding protein" evidence="1">
    <location>
        <begin position="20"/>
        <end position="501"/>
    </location>
</feature>
<dbReference type="Proteomes" id="UP000191285">
    <property type="component" value="Unassembled WGS sequence"/>
</dbReference>
<evidence type="ECO:0000259" key="3">
    <source>
        <dbReference type="Pfam" id="PF21027"/>
    </source>
</evidence>
<dbReference type="InterPro" id="IPR048527">
    <property type="entry name" value="Sde182_C"/>
</dbReference>
<proteinExistence type="predicted"/>
<feature type="domain" description="Cellulose-binding Sde182 nucleoside hydrolase-like" evidence="2">
    <location>
        <begin position="36"/>
        <end position="306"/>
    </location>
</feature>
<feature type="signal peptide" evidence="1">
    <location>
        <begin position="1"/>
        <end position="19"/>
    </location>
</feature>
<dbReference type="InterPro" id="IPR011483">
    <property type="entry name" value="Sde182_NH-like"/>
</dbReference>
<dbReference type="AlphaFoldDB" id="A0A1V6TMQ6"/>
<dbReference type="GO" id="GO:0016799">
    <property type="term" value="F:hydrolase activity, hydrolyzing N-glycosyl compounds"/>
    <property type="evidence" value="ECO:0007669"/>
    <property type="project" value="InterPro"/>
</dbReference>
<keyword evidence="5" id="KW-1185">Reference proteome</keyword>
<gene>
    <name evidence="4" type="ORF">PENSTE_c004G10199</name>
</gene>
<dbReference type="Pfam" id="PF07632">
    <property type="entry name" value="Sde182_NH-like"/>
    <property type="match status" value="1"/>
</dbReference>